<dbReference type="PRINTS" id="PR00950">
    <property type="entry name" value="TYPE3IMSPROT"/>
</dbReference>
<dbReference type="Gene3D" id="3.40.1690.10">
    <property type="entry name" value="secretion proteins EscU"/>
    <property type="match status" value="1"/>
</dbReference>
<keyword evidence="5 12" id="KW-1003">Cell membrane</keyword>
<evidence type="ECO:0000256" key="11">
    <source>
        <dbReference type="ARBA" id="ARBA00023225"/>
    </source>
</evidence>
<keyword evidence="13" id="KW-0969">Cilium</keyword>
<dbReference type="NCBIfam" id="TIGR00328">
    <property type="entry name" value="flhB"/>
    <property type="match status" value="1"/>
</dbReference>
<dbReference type="GO" id="GO:0005886">
    <property type="term" value="C:plasma membrane"/>
    <property type="evidence" value="ECO:0007669"/>
    <property type="project" value="UniProtKB-SubCell"/>
</dbReference>
<dbReference type="STRING" id="520767.ATZ99_20060"/>
<dbReference type="FunFam" id="3.40.1690.10:FF:000001">
    <property type="entry name" value="Flagellar biosynthetic protein FlhB"/>
    <property type="match status" value="1"/>
</dbReference>
<dbReference type="Pfam" id="PF01312">
    <property type="entry name" value="Bac_export_2"/>
    <property type="match status" value="1"/>
</dbReference>
<evidence type="ECO:0000256" key="6">
    <source>
        <dbReference type="ARBA" id="ARBA00022692"/>
    </source>
</evidence>
<comment type="similarity">
    <text evidence="2 12">Belongs to the type III secretion exporter family.</text>
</comment>
<dbReference type="RefSeq" id="WP_068749098.1">
    <property type="nucleotide sequence ID" value="NZ_LOHZ01000042.1"/>
</dbReference>
<evidence type="ECO:0000256" key="3">
    <source>
        <dbReference type="ARBA" id="ARBA00021622"/>
    </source>
</evidence>
<dbReference type="Gene3D" id="6.10.250.2080">
    <property type="match status" value="1"/>
</dbReference>
<dbReference type="InterPro" id="IPR006136">
    <property type="entry name" value="FlhB"/>
</dbReference>
<reference evidence="13 14" key="1">
    <citation type="submission" date="2015-12" db="EMBL/GenBank/DDBJ databases">
        <title>Draft genome of Thermovenabulum gondwanense isolated from a red thermophilic microbial mat colonisisng an outflow channel of a bore well.</title>
        <authorList>
            <person name="Patel B.K."/>
        </authorList>
    </citation>
    <scope>NUCLEOTIDE SEQUENCE [LARGE SCALE GENOMIC DNA]</scope>
    <source>
        <strain evidence="13 14">R270</strain>
    </source>
</reference>
<dbReference type="SUPFAM" id="SSF160544">
    <property type="entry name" value="EscU C-terminal domain-like"/>
    <property type="match status" value="1"/>
</dbReference>
<dbReference type="PANTHER" id="PTHR30531">
    <property type="entry name" value="FLAGELLAR BIOSYNTHETIC PROTEIN FLHB"/>
    <property type="match status" value="1"/>
</dbReference>
<dbReference type="EMBL" id="LOHZ01000042">
    <property type="protein sequence ID" value="KYO64570.1"/>
    <property type="molecule type" value="Genomic_DNA"/>
</dbReference>
<keyword evidence="13" id="KW-0966">Cell projection</keyword>
<name>A0A162M942_9FIRM</name>
<evidence type="ECO:0000256" key="4">
    <source>
        <dbReference type="ARBA" id="ARBA00022448"/>
    </source>
</evidence>
<dbReference type="PANTHER" id="PTHR30531:SF12">
    <property type="entry name" value="FLAGELLAR BIOSYNTHETIC PROTEIN FLHB"/>
    <property type="match status" value="1"/>
</dbReference>
<dbReference type="Proteomes" id="UP000075737">
    <property type="component" value="Unassembled WGS sequence"/>
</dbReference>
<keyword evidence="11 12" id="KW-1006">Bacterial flagellum protein export</keyword>
<evidence type="ECO:0000256" key="10">
    <source>
        <dbReference type="ARBA" id="ARBA00023136"/>
    </source>
</evidence>
<evidence type="ECO:0000256" key="5">
    <source>
        <dbReference type="ARBA" id="ARBA00022475"/>
    </source>
</evidence>
<dbReference type="PATRIC" id="fig|520767.4.peg.2127"/>
<keyword evidence="7 12" id="KW-1005">Bacterial flagellum biogenesis</keyword>
<dbReference type="AlphaFoldDB" id="A0A162M942"/>
<evidence type="ECO:0000256" key="9">
    <source>
        <dbReference type="ARBA" id="ARBA00022989"/>
    </source>
</evidence>
<keyword evidence="4 12" id="KW-0813">Transport</keyword>
<dbReference type="GO" id="GO:0009306">
    <property type="term" value="P:protein secretion"/>
    <property type="evidence" value="ECO:0007669"/>
    <property type="project" value="InterPro"/>
</dbReference>
<comment type="subcellular location">
    <subcellularLocation>
        <location evidence="1">Cell membrane</location>
        <topology evidence="1">Multi-pass membrane protein</topology>
    </subcellularLocation>
</comment>
<evidence type="ECO:0000256" key="2">
    <source>
        <dbReference type="ARBA" id="ARBA00010690"/>
    </source>
</evidence>
<keyword evidence="13" id="KW-0282">Flagellum</keyword>
<comment type="caution">
    <text evidence="12">Lacks conserved residue(s) required for the propagation of feature annotation.</text>
</comment>
<evidence type="ECO:0000313" key="14">
    <source>
        <dbReference type="Proteomes" id="UP000075737"/>
    </source>
</evidence>
<organism evidence="13 14">
    <name type="scientific">Thermovenabulum gondwanense</name>
    <dbReference type="NCBI Taxonomy" id="520767"/>
    <lineage>
        <taxon>Bacteria</taxon>
        <taxon>Bacillati</taxon>
        <taxon>Bacillota</taxon>
        <taxon>Clostridia</taxon>
        <taxon>Thermosediminibacterales</taxon>
        <taxon>Thermosediminibacteraceae</taxon>
        <taxon>Thermovenabulum</taxon>
    </lineage>
</organism>
<protein>
    <recommendedName>
        <fullName evidence="3 12">Flagellar biosynthetic protein FlhB</fullName>
    </recommendedName>
</protein>
<dbReference type="GO" id="GO:0044780">
    <property type="term" value="P:bacterial-type flagellum assembly"/>
    <property type="evidence" value="ECO:0007669"/>
    <property type="project" value="InterPro"/>
</dbReference>
<comment type="function">
    <text evidence="12">Required for formation of the rod structure in the basal body of the flagellar apparatus. Together with FliI and FliH, may constitute the export apparatus of flagellin.</text>
</comment>
<keyword evidence="6 12" id="KW-0812">Transmembrane</keyword>
<accession>A0A162M942</accession>
<feature type="transmembrane region" description="Helical" evidence="12">
    <location>
        <begin position="144"/>
        <end position="166"/>
    </location>
</feature>
<dbReference type="InterPro" id="IPR029025">
    <property type="entry name" value="T3SS_substrate_exporter_C"/>
</dbReference>
<keyword evidence="8 12" id="KW-0653">Protein transport</keyword>
<comment type="caution">
    <text evidence="13">The sequence shown here is derived from an EMBL/GenBank/DDBJ whole genome shotgun (WGS) entry which is preliminary data.</text>
</comment>
<gene>
    <name evidence="13" type="primary">flhB_2</name>
    <name evidence="12" type="synonym">flhB</name>
    <name evidence="13" type="ORF">ATZ99_20060</name>
</gene>
<dbReference type="OrthoDB" id="9807950at2"/>
<evidence type="ECO:0000256" key="1">
    <source>
        <dbReference type="ARBA" id="ARBA00004651"/>
    </source>
</evidence>
<keyword evidence="10 12" id="KW-0472">Membrane</keyword>
<evidence type="ECO:0000256" key="8">
    <source>
        <dbReference type="ARBA" id="ARBA00022927"/>
    </source>
</evidence>
<evidence type="ECO:0000256" key="7">
    <source>
        <dbReference type="ARBA" id="ARBA00022795"/>
    </source>
</evidence>
<keyword evidence="14" id="KW-1185">Reference proteome</keyword>
<feature type="transmembrane region" description="Helical" evidence="12">
    <location>
        <begin position="37"/>
        <end position="58"/>
    </location>
</feature>
<dbReference type="InterPro" id="IPR006135">
    <property type="entry name" value="T3SS_substrate_exporter"/>
</dbReference>
<sequence length="356" mass="40800">MNLQLFAQEKTEKATPRKRQKARQKGQVFSSRDLTTALMLIASIFIFKYYLIGVINGVMKFMIESYSNFFNLELTVQNLSHIFIQSLTLFLYVIVPLAFGTFITGIIVNVLQTGLIFNLELIIPKFERINPIEGLKRVFSTKSLIELLKVIIKVTVISIFSYNGVITVKDGIDEMMDMSMEQILSFFSDVLFKVVLKISLALLILAVLDYLYQWYEYEKSLRMSKEDIKEELKEIEGNPQIKARIRQIQRQLARRRMMQDLKKADVVITNPTHLAVALSYDSNKHDAPVVIAKGMGEIALKIKQVAVEENIPIVENPSLARTLYKSVEIGETIPEELYQAVAEILAYIYSLKGRRI</sequence>
<keyword evidence="9 12" id="KW-1133">Transmembrane helix</keyword>
<feature type="transmembrane region" description="Helical" evidence="12">
    <location>
        <begin position="186"/>
        <end position="212"/>
    </location>
</feature>
<evidence type="ECO:0000313" key="13">
    <source>
        <dbReference type="EMBL" id="KYO64570.1"/>
    </source>
</evidence>
<proteinExistence type="inferred from homology"/>
<evidence type="ECO:0000256" key="12">
    <source>
        <dbReference type="RuleBase" id="RU364091"/>
    </source>
</evidence>